<reference evidence="2 3" key="1">
    <citation type="submission" date="2018-02" db="EMBL/GenBank/DDBJ databases">
        <title>The draft genome of Sphingobacterium gobiense H7.</title>
        <authorList>
            <person name="Li L."/>
            <person name="Liu L."/>
            <person name="Zhang X."/>
            <person name="Wang T."/>
            <person name="Liang L."/>
        </authorList>
    </citation>
    <scope>NUCLEOTIDE SEQUENCE [LARGE SCALE GENOMIC DNA]</scope>
    <source>
        <strain evidence="2 3">ACCC 05757</strain>
    </source>
</reference>
<accession>A0A2S9JNK0</accession>
<comment type="caution">
    <text evidence="2">The sequence shown here is derived from an EMBL/GenBank/DDBJ whole genome shotgun (WGS) entry which is preliminary data.</text>
</comment>
<protein>
    <recommendedName>
        <fullName evidence="4">Transposase (putative) YhgA-like domain-containing protein</fullName>
    </recommendedName>
</protein>
<dbReference type="EMBL" id="PVBS01000002">
    <property type="protein sequence ID" value="PRD54692.1"/>
    <property type="molecule type" value="Genomic_DNA"/>
</dbReference>
<keyword evidence="3" id="KW-1185">Reference proteome</keyword>
<dbReference type="Proteomes" id="UP000238642">
    <property type="component" value="Unassembled WGS sequence"/>
</dbReference>
<dbReference type="AlphaFoldDB" id="A0A2S9JNK0"/>
<evidence type="ECO:0000256" key="1">
    <source>
        <dbReference type="SAM" id="Coils"/>
    </source>
</evidence>
<dbReference type="RefSeq" id="WP_105726903.1">
    <property type="nucleotide sequence ID" value="NZ_PVBS01000002.1"/>
</dbReference>
<evidence type="ECO:0008006" key="4">
    <source>
        <dbReference type="Google" id="ProtNLM"/>
    </source>
</evidence>
<proteinExistence type="predicted"/>
<dbReference type="OrthoDB" id="944318at2"/>
<sequence>MTNKKLSKPPKQNDELLKGAFEENFADFLRFLYPNADHIFDFSKSIQFMDKELLAIVPDRERKKGKRVADLLAKVFLKDGTEKYILLNTEIEGGNDVKFAERIYQYNYRIRDRYDIPVATIAVYTGSHNQPKPSEYIDVVLDTSVYFRYRAYHIFDHSEDELLAMDNIFAFLVVACQKALLEGKIPDEELGEDRLTIAKTLLCHDYEHDRIKNFLIFLKNFLYINDAEINRIFDEQIIQLTGGTIDMGVIEVVKKQEREQGRLEERAKTAKLLREERAKAEAEKRESAIKMLQNGFDVKLISDILGLSIEEIENLK</sequence>
<gene>
    <name evidence="2" type="ORF">C5749_14765</name>
</gene>
<organism evidence="2 3">
    <name type="scientific">Sphingobacterium gobiense</name>
    <dbReference type="NCBI Taxonomy" id="1382456"/>
    <lineage>
        <taxon>Bacteria</taxon>
        <taxon>Pseudomonadati</taxon>
        <taxon>Bacteroidota</taxon>
        <taxon>Sphingobacteriia</taxon>
        <taxon>Sphingobacteriales</taxon>
        <taxon>Sphingobacteriaceae</taxon>
        <taxon>Sphingobacterium</taxon>
    </lineage>
</organism>
<name>A0A2S9JNK0_9SPHI</name>
<evidence type="ECO:0000313" key="3">
    <source>
        <dbReference type="Proteomes" id="UP000238642"/>
    </source>
</evidence>
<feature type="coiled-coil region" evidence="1">
    <location>
        <begin position="253"/>
        <end position="290"/>
    </location>
</feature>
<evidence type="ECO:0000313" key="2">
    <source>
        <dbReference type="EMBL" id="PRD54692.1"/>
    </source>
</evidence>
<keyword evidence="1" id="KW-0175">Coiled coil</keyword>